<comment type="caution">
    <text evidence="3">The sequence shown here is derived from an EMBL/GenBank/DDBJ whole genome shotgun (WGS) entry which is preliminary data.</text>
</comment>
<dbReference type="GO" id="GO:0006355">
    <property type="term" value="P:regulation of DNA-templated transcription"/>
    <property type="evidence" value="ECO:0007669"/>
    <property type="project" value="InterPro"/>
</dbReference>
<dbReference type="InterPro" id="IPR036388">
    <property type="entry name" value="WH-like_DNA-bd_sf"/>
</dbReference>
<organism evidence="3">
    <name type="scientific">Serratia fonticola</name>
    <dbReference type="NCBI Taxonomy" id="47917"/>
    <lineage>
        <taxon>Bacteria</taxon>
        <taxon>Pseudomonadati</taxon>
        <taxon>Pseudomonadota</taxon>
        <taxon>Gammaproteobacteria</taxon>
        <taxon>Enterobacterales</taxon>
        <taxon>Yersiniaceae</taxon>
        <taxon>Serratia</taxon>
    </lineage>
</organism>
<evidence type="ECO:0000313" key="3">
    <source>
        <dbReference type="EMBL" id="TVZ70227.1"/>
    </source>
</evidence>
<reference evidence="3" key="2">
    <citation type="submission" date="2019-08" db="EMBL/GenBank/DDBJ databases">
        <title>Investigation of anaerobic lignin degradation for improved lignocellulosic biofuels.</title>
        <authorList>
            <person name="Deangelis K.PhD."/>
        </authorList>
    </citation>
    <scope>NUCLEOTIDE SEQUENCE [LARGE SCALE GENOMIC DNA]</scope>
    <source>
        <strain evidence="3">128R</strain>
    </source>
</reference>
<name>A0A542BUI4_SERFO</name>
<accession>A0A542BUI4</accession>
<reference evidence="3" key="1">
    <citation type="submission" date="2019-06" db="EMBL/GenBank/DDBJ databases">
        <authorList>
            <person name="Deangelis K."/>
            <person name="Huntemann M."/>
            <person name="Clum A."/>
            <person name="Pillay M."/>
            <person name="Palaniappan K."/>
            <person name="Varghese N."/>
            <person name="Mikhailova N."/>
            <person name="Stamatis D."/>
            <person name="Reddy T."/>
            <person name="Daum C."/>
            <person name="Shapiro N."/>
            <person name="Ivanova N."/>
            <person name="Kyrpides N."/>
            <person name="Woyke T."/>
        </authorList>
    </citation>
    <scope>NUCLEOTIDE SEQUENCE [LARGE SCALE GENOMIC DNA]</scope>
    <source>
        <strain evidence="3">128R</strain>
    </source>
</reference>
<keyword evidence="1" id="KW-0805">Transcription regulation</keyword>
<keyword evidence="2" id="KW-0804">Transcription</keyword>
<dbReference type="Pfam" id="PF04703">
    <property type="entry name" value="FaeA"/>
    <property type="match status" value="1"/>
</dbReference>
<dbReference type="OrthoDB" id="6555711at2"/>
<sequence length="106" mass="12425">MSYHSNKEREKQLNNVLIALQDLCKHDTHHTTIPPQTQWPKTREIAEYCEMTIYLARYYLLRLVENKQAYVTPTPLNNSLRWYVADSPQLAKQHEKRVAQSVAAEG</sequence>
<dbReference type="AlphaFoldDB" id="A0A542BUI4"/>
<protein>
    <submittedName>
        <fullName evidence="3">FaeA-like protein</fullName>
    </submittedName>
</protein>
<dbReference type="Gene3D" id="1.10.10.10">
    <property type="entry name" value="Winged helix-like DNA-binding domain superfamily/Winged helix DNA-binding domain"/>
    <property type="match status" value="1"/>
</dbReference>
<dbReference type="EMBL" id="VISQ01000001">
    <property type="protein sequence ID" value="TVZ70227.1"/>
    <property type="molecule type" value="Genomic_DNA"/>
</dbReference>
<proteinExistence type="predicted"/>
<gene>
    <name evidence="3" type="ORF">FHU10_2784</name>
</gene>
<evidence type="ECO:0000256" key="2">
    <source>
        <dbReference type="ARBA" id="ARBA00023163"/>
    </source>
</evidence>
<evidence type="ECO:0000256" key="1">
    <source>
        <dbReference type="ARBA" id="ARBA00023015"/>
    </source>
</evidence>
<dbReference type="InterPro" id="IPR006793">
    <property type="entry name" value="FaeA"/>
</dbReference>